<gene>
    <name evidence="2" type="ORF">AFUS01_LOCUS29660</name>
</gene>
<dbReference type="PANTHER" id="PTHR47331">
    <property type="entry name" value="PHD-TYPE DOMAIN-CONTAINING PROTEIN"/>
    <property type="match status" value="1"/>
</dbReference>
<feature type="compositionally biased region" description="Polar residues" evidence="1">
    <location>
        <begin position="70"/>
        <end position="92"/>
    </location>
</feature>
<evidence type="ECO:0000256" key="1">
    <source>
        <dbReference type="SAM" id="MobiDB-lite"/>
    </source>
</evidence>
<dbReference type="Proteomes" id="UP000708208">
    <property type="component" value="Unassembled WGS sequence"/>
</dbReference>
<accession>A0A8J2LBC8</accession>
<keyword evidence="3" id="KW-1185">Reference proteome</keyword>
<feature type="non-terminal residue" evidence="2">
    <location>
        <position position="326"/>
    </location>
</feature>
<dbReference type="AlphaFoldDB" id="A0A8J2LBC8"/>
<organism evidence="2 3">
    <name type="scientific">Allacma fusca</name>
    <dbReference type="NCBI Taxonomy" id="39272"/>
    <lineage>
        <taxon>Eukaryota</taxon>
        <taxon>Metazoa</taxon>
        <taxon>Ecdysozoa</taxon>
        <taxon>Arthropoda</taxon>
        <taxon>Hexapoda</taxon>
        <taxon>Collembola</taxon>
        <taxon>Symphypleona</taxon>
        <taxon>Sminthuridae</taxon>
        <taxon>Allacma</taxon>
    </lineage>
</organism>
<evidence type="ECO:0000313" key="3">
    <source>
        <dbReference type="Proteomes" id="UP000708208"/>
    </source>
</evidence>
<dbReference type="EMBL" id="CAJVCH010441896">
    <property type="protein sequence ID" value="CAG7819198.1"/>
    <property type="molecule type" value="Genomic_DNA"/>
</dbReference>
<evidence type="ECO:0000313" key="2">
    <source>
        <dbReference type="EMBL" id="CAG7819198.1"/>
    </source>
</evidence>
<dbReference type="OrthoDB" id="8197003at2759"/>
<protein>
    <submittedName>
        <fullName evidence="2">Uncharacterized protein</fullName>
    </submittedName>
</protein>
<comment type="caution">
    <text evidence="2">The sequence shown here is derived from an EMBL/GenBank/DDBJ whole genome shotgun (WGS) entry which is preliminary data.</text>
</comment>
<proteinExistence type="predicted"/>
<name>A0A8J2LBC8_9HEXA</name>
<feature type="region of interest" description="Disordered" evidence="1">
    <location>
        <begin position="65"/>
        <end position="102"/>
    </location>
</feature>
<sequence length="326" mass="36697">HPGISCKKFRTQTGKITFQKGNYWVTTATPHHSDRICGIRNHSYSGTAHGVESSGFHHPKGWRILPAEGNGSNSVEAHSNRGLSRSRISPSQKVGGGRTDMNHEVSACNVTTSLDLQLRKFWELEQESSERVKFTSEERACEKLYDETTIRIPDGSYQVQLPFKNNQLKLGNSKNMAYKRLSALWTKFERNLDFKEQYTQAIADFIKDGHLERVPSNEVPFGISSAPYLAKKTIQRLAKDEEKNFPRGAEVLRRDFYMDDGMTGANSTKAAINLYKELHSITSSGNFLLRKWSSSNPKVLEVIPEELRATQLPLSMDNSQAESALG</sequence>
<reference evidence="2" key="1">
    <citation type="submission" date="2021-06" db="EMBL/GenBank/DDBJ databases">
        <authorList>
            <person name="Hodson N. C."/>
            <person name="Mongue J. A."/>
            <person name="Jaron S. K."/>
        </authorList>
    </citation>
    <scope>NUCLEOTIDE SEQUENCE</scope>
</reference>